<organism evidence="1">
    <name type="scientific">marine sediment metagenome</name>
    <dbReference type="NCBI Taxonomy" id="412755"/>
    <lineage>
        <taxon>unclassified sequences</taxon>
        <taxon>metagenomes</taxon>
        <taxon>ecological metagenomes</taxon>
    </lineage>
</organism>
<name>X1LXN4_9ZZZZ</name>
<dbReference type="InterPro" id="IPR029063">
    <property type="entry name" value="SAM-dependent_MTases_sf"/>
</dbReference>
<reference evidence="1" key="1">
    <citation type="journal article" date="2014" name="Front. Microbiol.">
        <title>High frequency of phylogenetically diverse reductive dehalogenase-homologous genes in deep subseafloor sedimentary metagenomes.</title>
        <authorList>
            <person name="Kawai M."/>
            <person name="Futagami T."/>
            <person name="Toyoda A."/>
            <person name="Takaki Y."/>
            <person name="Nishi S."/>
            <person name="Hori S."/>
            <person name="Arai W."/>
            <person name="Tsubouchi T."/>
            <person name="Morono Y."/>
            <person name="Uchiyama I."/>
            <person name="Ito T."/>
            <person name="Fujiyama A."/>
            <person name="Inagaki F."/>
            <person name="Takami H."/>
        </authorList>
    </citation>
    <scope>NUCLEOTIDE SEQUENCE</scope>
    <source>
        <strain evidence="1">Expedition CK06-06</strain>
    </source>
</reference>
<dbReference type="SUPFAM" id="SSF53335">
    <property type="entry name" value="S-adenosyl-L-methionine-dependent methyltransferases"/>
    <property type="match status" value="1"/>
</dbReference>
<dbReference type="AlphaFoldDB" id="X1LXN4"/>
<comment type="caution">
    <text evidence="1">The sequence shown here is derived from an EMBL/GenBank/DDBJ whole genome shotgun (WGS) entry which is preliminary data.</text>
</comment>
<protein>
    <recommendedName>
        <fullName evidence="2">DNA methylase N-4/N-6 domain-containing protein</fullName>
    </recommendedName>
</protein>
<dbReference type="EMBL" id="BARV01011376">
    <property type="protein sequence ID" value="GAI07195.1"/>
    <property type="molecule type" value="Genomic_DNA"/>
</dbReference>
<dbReference type="Gene3D" id="3.40.50.150">
    <property type="entry name" value="Vaccinia Virus protein VP39"/>
    <property type="match status" value="1"/>
</dbReference>
<gene>
    <name evidence="1" type="ORF">S06H3_21606</name>
</gene>
<sequence length="147" mass="17282">MTNKYYQSIFENEQDLLKALIDIHLNEKIELDPMYFKGNFYKEIPYPDYKFDISPIVLGVKKADARNLPIENESINNMILDPPFLFEIRNRKNKHYGANTHGILKGFKGLKELYQGILKEAYRVLKKEGILIFKWITLISFPPISLK</sequence>
<accession>X1LXN4</accession>
<evidence type="ECO:0008006" key="2">
    <source>
        <dbReference type="Google" id="ProtNLM"/>
    </source>
</evidence>
<evidence type="ECO:0000313" key="1">
    <source>
        <dbReference type="EMBL" id="GAI07195.1"/>
    </source>
</evidence>
<proteinExistence type="predicted"/>